<gene>
    <name evidence="5" type="ORF">OT_ostta11g03290</name>
</gene>
<accession>A0A090MCB2</accession>
<reference evidence="5 6" key="2">
    <citation type="journal article" date="2014" name="BMC Genomics">
        <title>An improved genome of the model marine alga Ostreococcus tauri unfolds by assessing Illumina de novo assemblies.</title>
        <authorList>
            <person name="Blanc-Mathieu R."/>
            <person name="Verhelst B."/>
            <person name="Derelle E."/>
            <person name="Rombauts S."/>
            <person name="Bouget F.Y."/>
            <person name="Carre I."/>
            <person name="Chateau A."/>
            <person name="Eyre-Walker A."/>
            <person name="Grimsley N."/>
            <person name="Moreau H."/>
            <person name="Piegu B."/>
            <person name="Rivals E."/>
            <person name="Schackwitz W."/>
            <person name="Van de Peer Y."/>
            <person name="Piganeau G."/>
        </authorList>
    </citation>
    <scope>NUCLEOTIDE SEQUENCE [LARGE SCALE GENOMIC DNA]</scope>
    <source>
        <strain evidence="6">OTTH 0595 / CCAP 157/2 / RCC745</strain>
    </source>
</reference>
<dbReference type="Pfam" id="PF13855">
    <property type="entry name" value="LRR_8"/>
    <property type="match status" value="2"/>
</dbReference>
<reference evidence="6" key="1">
    <citation type="journal article" date="2006" name="Proc. Natl. Acad. Sci. U.S.A.">
        <title>Genome analysis of the smallest free-living eukaryote Ostreococcus tauri unveils many unique features.</title>
        <authorList>
            <person name="Derelle E."/>
            <person name="Ferraz C."/>
            <person name="Rombauts S."/>
            <person name="Rouze P."/>
            <person name="Worden A.Z."/>
            <person name="Robbens S."/>
            <person name="Partensky F."/>
            <person name="Degroeve S."/>
            <person name="Echeynie S."/>
            <person name="Cooke R."/>
            <person name="Saeys Y."/>
            <person name="Wuyts J."/>
            <person name="Jabbari K."/>
            <person name="Bowler C."/>
            <person name="Panaud O."/>
            <person name="Piegu B."/>
            <person name="Ball S.G."/>
            <person name="Ral J.-P."/>
            <person name="Bouget F.-Y."/>
            <person name="Piganeau G."/>
            <person name="De Baets B."/>
            <person name="Picard A."/>
            <person name="Delseny M."/>
            <person name="Demaille J."/>
            <person name="Van de Peer Y."/>
            <person name="Moreau H."/>
        </authorList>
    </citation>
    <scope>NUCLEOTIDE SEQUENCE [LARGE SCALE GENOMIC DNA]</scope>
    <source>
        <strain evidence="6">OTTH 0595 / CCAP 157/2 / RCC745</strain>
    </source>
</reference>
<evidence type="ECO:0000313" key="5">
    <source>
        <dbReference type="EMBL" id="CEF99749.1"/>
    </source>
</evidence>
<feature type="domain" description="IPT/TIG" evidence="4">
    <location>
        <begin position="829"/>
        <end position="895"/>
    </location>
</feature>
<dbReference type="GO" id="GO:0005930">
    <property type="term" value="C:axoneme"/>
    <property type="evidence" value="ECO:0007669"/>
    <property type="project" value="UniProtKB-SubCell"/>
</dbReference>
<sequence>MRAPRAGQTSRVDDSSFGAMRVVVLLVLVHVHVADAFGPRPRPRLYGKPNVPRHLLEAELALRELAPGGAAAAGLLADGVWGSIAGESASTTPRFEEYALRGDSRDARERTFRSDVSNSVSAQDEEYTVEMNGEIDGGIAGIVPADSLDSMRASRTGQSRAGVSDAVELRALSTRENALAALEREREALSPSEEMFAMLRREGEHFVNPRTGKPFVWGDTWMHSRGGGVGTGRPESRPRRITKDGVVEVMPAKNDDGYKLVPVSSDKRGLVEFYEKCNGPRWSNTRNWGVGEPCANAWHGVLCVGGRVTELILNLNNVACMGSLDFAALADHVRELRYIDLSDNLFSGSLPKDLFRMTQLQSLVLSGNRITGTLSEDFANLQELRHLDLSANAMHGPLPNSLGTLGKLEVLYLGESGLENKNDFVGPIPESWRGLKSLKYFSLAGNANVGGTLADWLLNSLESLHELTLSRCGLTGEIPRNINQLNSLRLLDLSGNMLRGHVPFDSFTRHLKDLRLANNELEGTLTSAIGNLREIERLDVSSNNLSGELPVELFGGLGALEILDVSNNRFTGTLQASTSPDASELRIINAENNRLSGALLCADFFRHAPHLRFLKLSNNEISGSFADDTFEAAGELVELHLSRNNFAGPLPRSLGSMKKLKSLRLNDNPRLGTHGIAESLSECIDLRILDVSRSGFEGMIPETLFERMSRLVHVNLSGNLFTGELPPSLAAPKFLRKLELQDNGFYGEIPEWLIRRDHLELVDFTRNSFTGALPSAFYSASTQSIPTLPGYGNRPAGVPRRFKFGRNPFFCPLPNWARVLTAATCREATIVSIEPTTSKGGDVLTIVGSGFHRAQINVGCMFGNEVERVFVRSMRSNDTHVSCVVPSLHSLPGGARRKNNAAGLAVSVRVGIESAAMTLGELFIYEGVS</sequence>
<dbReference type="EMBL" id="CAID01000011">
    <property type="protein sequence ID" value="CEF99749.1"/>
    <property type="molecule type" value="Genomic_DNA"/>
</dbReference>
<organism evidence="5 6">
    <name type="scientific">Ostreococcus tauri</name>
    <name type="common">Marine green alga</name>
    <dbReference type="NCBI Taxonomy" id="70448"/>
    <lineage>
        <taxon>Eukaryota</taxon>
        <taxon>Viridiplantae</taxon>
        <taxon>Chlorophyta</taxon>
        <taxon>Mamiellophyceae</taxon>
        <taxon>Mamiellales</taxon>
        <taxon>Bathycoccaceae</taxon>
        <taxon>Ostreococcus</taxon>
    </lineage>
</organism>
<dbReference type="Pfam" id="PF00560">
    <property type="entry name" value="LRR_1"/>
    <property type="match status" value="3"/>
</dbReference>
<dbReference type="PANTHER" id="PTHR48010">
    <property type="entry name" value="OS05G0588300 PROTEIN"/>
    <property type="match status" value="1"/>
</dbReference>
<evidence type="ECO:0000256" key="1">
    <source>
        <dbReference type="ARBA" id="ARBA00004430"/>
    </source>
</evidence>
<dbReference type="SUPFAM" id="SSF52058">
    <property type="entry name" value="L domain-like"/>
    <property type="match status" value="2"/>
</dbReference>
<comment type="caution">
    <text evidence="5">The sequence shown here is derived from an EMBL/GenBank/DDBJ whole genome shotgun (WGS) entry which is preliminary data.</text>
</comment>
<name>A0A090MCB2_OSTTA</name>
<evidence type="ECO:0000256" key="2">
    <source>
        <dbReference type="ARBA" id="ARBA00022614"/>
    </source>
</evidence>
<keyword evidence="6" id="KW-1185">Reference proteome</keyword>
<comment type="subcellular location">
    <subcellularLocation>
        <location evidence="1">Cytoplasm</location>
        <location evidence="1">Cytoskeleton</location>
        <location evidence="1">Cilium axoneme</location>
    </subcellularLocation>
</comment>
<dbReference type="PANTHER" id="PTHR48010:SF58">
    <property type="entry name" value="RECEPTOR PROTEIN KINASE-LIKE PROTEIN ZAR1"/>
    <property type="match status" value="1"/>
</dbReference>
<dbReference type="Pfam" id="PF01833">
    <property type="entry name" value="TIG"/>
    <property type="match status" value="1"/>
</dbReference>
<dbReference type="InterPro" id="IPR003591">
    <property type="entry name" value="Leu-rich_rpt_typical-subtyp"/>
</dbReference>
<dbReference type="Proteomes" id="UP000009170">
    <property type="component" value="Unassembled WGS sequence"/>
</dbReference>
<dbReference type="AlphaFoldDB" id="A0A090MCB2"/>
<evidence type="ECO:0000256" key="3">
    <source>
        <dbReference type="ARBA" id="ARBA00022737"/>
    </source>
</evidence>
<evidence type="ECO:0000313" key="6">
    <source>
        <dbReference type="Proteomes" id="UP000009170"/>
    </source>
</evidence>
<dbReference type="STRING" id="70448.A0A090MCB2"/>
<proteinExistence type="predicted"/>
<dbReference type="FunFam" id="3.80.10.10:FF:000383">
    <property type="entry name" value="Leucine-rich repeat receptor protein kinase EMS1"/>
    <property type="match status" value="1"/>
</dbReference>
<keyword evidence="3" id="KW-0677">Repeat</keyword>
<dbReference type="InParanoid" id="A0A090MCB2"/>
<dbReference type="SMART" id="SM00369">
    <property type="entry name" value="LRR_TYP"/>
    <property type="match status" value="7"/>
</dbReference>
<dbReference type="InterPro" id="IPR013783">
    <property type="entry name" value="Ig-like_fold"/>
</dbReference>
<dbReference type="SUPFAM" id="SSF81296">
    <property type="entry name" value="E set domains"/>
    <property type="match status" value="1"/>
</dbReference>
<evidence type="ECO:0000259" key="4">
    <source>
        <dbReference type="Pfam" id="PF01833"/>
    </source>
</evidence>
<dbReference type="InterPro" id="IPR050994">
    <property type="entry name" value="At_inactive_RLKs"/>
</dbReference>
<dbReference type="InterPro" id="IPR014756">
    <property type="entry name" value="Ig_E-set"/>
</dbReference>
<protein>
    <submittedName>
        <fullName evidence="5">Leucine-rich repeat, typical subtype</fullName>
    </submittedName>
</protein>
<dbReference type="CDD" id="cd00102">
    <property type="entry name" value="IPT"/>
    <property type="match status" value="1"/>
</dbReference>
<dbReference type="InterPro" id="IPR002909">
    <property type="entry name" value="IPT_dom"/>
</dbReference>
<keyword evidence="2" id="KW-0433">Leucine-rich repeat</keyword>
<dbReference type="GeneID" id="9835802"/>
<dbReference type="Gene3D" id="3.80.10.10">
    <property type="entry name" value="Ribonuclease Inhibitor"/>
    <property type="match status" value="3"/>
</dbReference>
<dbReference type="InterPro" id="IPR032675">
    <property type="entry name" value="LRR_dom_sf"/>
</dbReference>
<dbReference type="KEGG" id="ota:OT_ostta11g03290"/>
<dbReference type="RefSeq" id="XP_003082152.2">
    <property type="nucleotide sequence ID" value="XM_003082104.2"/>
</dbReference>
<dbReference type="Gene3D" id="2.60.40.10">
    <property type="entry name" value="Immunoglobulins"/>
    <property type="match status" value="1"/>
</dbReference>
<dbReference type="InterPro" id="IPR001611">
    <property type="entry name" value="Leu-rich_rpt"/>
</dbReference>
<dbReference type="OrthoDB" id="497568at2759"/>